<keyword evidence="1" id="KW-0472">Membrane</keyword>
<evidence type="ECO:0000259" key="4">
    <source>
        <dbReference type="Pfam" id="PF21656"/>
    </source>
</evidence>
<dbReference type="PANTHER" id="PTHR36853:SF1">
    <property type="entry name" value="DUF3844 DOMAIN-CONTAINING PROTEIN"/>
    <property type="match status" value="1"/>
</dbReference>
<feature type="domain" description="Vacuolar sorting protein Vps3844 N-terminal" evidence="4">
    <location>
        <begin position="50"/>
        <end position="136"/>
    </location>
</feature>
<evidence type="ECO:0000259" key="3">
    <source>
        <dbReference type="Pfam" id="PF12955"/>
    </source>
</evidence>
<accession>A0A9P6U7V6</accession>
<gene>
    <name evidence="5" type="ORF">BG011_009471</name>
</gene>
<proteinExistence type="predicted"/>
<dbReference type="Pfam" id="PF12955">
    <property type="entry name" value="Vps3844_C"/>
    <property type="match status" value="1"/>
</dbReference>
<keyword evidence="2" id="KW-0732">Signal</keyword>
<keyword evidence="1" id="KW-0812">Transmembrane</keyword>
<dbReference type="Pfam" id="PF21656">
    <property type="entry name" value="DUF6859"/>
    <property type="match status" value="1"/>
</dbReference>
<feature type="chain" id="PRO_5040251023" description="DUF3844 domain-containing protein" evidence="2">
    <location>
        <begin position="17"/>
        <end position="411"/>
    </location>
</feature>
<name>A0A9P6U7V6_9FUNG</name>
<keyword evidence="1" id="KW-1133">Transmembrane helix</keyword>
<reference evidence="5" key="1">
    <citation type="journal article" date="2020" name="Fungal Divers.">
        <title>Resolving the Mortierellaceae phylogeny through synthesis of multi-gene phylogenetics and phylogenomics.</title>
        <authorList>
            <person name="Vandepol N."/>
            <person name="Liber J."/>
            <person name="Desiro A."/>
            <person name="Na H."/>
            <person name="Kennedy M."/>
            <person name="Barry K."/>
            <person name="Grigoriev I.V."/>
            <person name="Miller A.N."/>
            <person name="O'Donnell K."/>
            <person name="Stajich J.E."/>
            <person name="Bonito G."/>
        </authorList>
    </citation>
    <scope>NUCLEOTIDE SEQUENCE</scope>
    <source>
        <strain evidence="5">KOD948</strain>
    </source>
</reference>
<feature type="signal peptide" evidence="2">
    <location>
        <begin position="1"/>
        <end position="16"/>
    </location>
</feature>
<evidence type="ECO:0008006" key="7">
    <source>
        <dbReference type="Google" id="ProtNLM"/>
    </source>
</evidence>
<sequence length="411" mass="45199">MKFLALSVSTVLSTLALTVASAPATVYFFSHGRSSTSNIAAQQDIDNGLPSLTIKETRATLSHLLNLGQVTRDQREGEEAFIDMNGPIQQVFNQPGMSRKDLFERMGGNLVMAIEGVHDPKELMPSYDPAFTMKSNEGVQGLMTELSNRVPFEDRYLFDTHQSSKSGDALVNGRLVAEHHADVDVTVFDLSKKADALFLEESVSLENYLETYEKTHSEHGKATDFVRITLKGLSALAAEHGVDSVQYKTGQQILKEFLQATFIPKFEQIHKTFTTTIFLVAPSTRQESELFSSSSSFRQPLMKRALPASGQCFETAADCETNTNECSQHGACVFSTAANCYHCKCSKINNTQYGGNVCNKVDISIQFHLFFWLGLVLVMTVALAVGLILQMGNQSEGGVPVGPTRAQLKRD</sequence>
<keyword evidence="6" id="KW-1185">Reference proteome</keyword>
<evidence type="ECO:0000256" key="1">
    <source>
        <dbReference type="SAM" id="Phobius"/>
    </source>
</evidence>
<dbReference type="EMBL" id="JAAAJA010000085">
    <property type="protein sequence ID" value="KAG0262973.1"/>
    <property type="molecule type" value="Genomic_DNA"/>
</dbReference>
<dbReference type="OrthoDB" id="5583277at2759"/>
<evidence type="ECO:0000313" key="6">
    <source>
        <dbReference type="Proteomes" id="UP000726737"/>
    </source>
</evidence>
<dbReference type="InterPro" id="IPR053065">
    <property type="entry name" value="Archenteron_Induction-Rel"/>
</dbReference>
<evidence type="ECO:0000313" key="5">
    <source>
        <dbReference type="EMBL" id="KAG0262973.1"/>
    </source>
</evidence>
<evidence type="ECO:0000256" key="2">
    <source>
        <dbReference type="SAM" id="SignalP"/>
    </source>
</evidence>
<protein>
    <recommendedName>
        <fullName evidence="7">DUF3844 domain-containing protein</fullName>
    </recommendedName>
</protein>
<dbReference type="InterPro" id="IPR024382">
    <property type="entry name" value="Vps3844_C"/>
</dbReference>
<organism evidence="5 6">
    <name type="scientific">Mortierella polycephala</name>
    <dbReference type="NCBI Taxonomy" id="41804"/>
    <lineage>
        <taxon>Eukaryota</taxon>
        <taxon>Fungi</taxon>
        <taxon>Fungi incertae sedis</taxon>
        <taxon>Mucoromycota</taxon>
        <taxon>Mortierellomycotina</taxon>
        <taxon>Mortierellomycetes</taxon>
        <taxon>Mortierellales</taxon>
        <taxon>Mortierellaceae</taxon>
        <taxon>Mortierella</taxon>
    </lineage>
</organism>
<dbReference type="GO" id="GO:0005783">
    <property type="term" value="C:endoplasmic reticulum"/>
    <property type="evidence" value="ECO:0007669"/>
    <property type="project" value="TreeGrafter"/>
</dbReference>
<dbReference type="InterPro" id="IPR049205">
    <property type="entry name" value="Vps3844_N"/>
</dbReference>
<dbReference type="AlphaFoldDB" id="A0A9P6U7V6"/>
<feature type="transmembrane region" description="Helical" evidence="1">
    <location>
        <begin position="369"/>
        <end position="389"/>
    </location>
</feature>
<dbReference type="Proteomes" id="UP000726737">
    <property type="component" value="Unassembled WGS sequence"/>
</dbReference>
<dbReference type="PANTHER" id="PTHR36853">
    <property type="entry name" value="EXPRESSED PROTEIN"/>
    <property type="match status" value="1"/>
</dbReference>
<comment type="caution">
    <text evidence="5">The sequence shown here is derived from an EMBL/GenBank/DDBJ whole genome shotgun (WGS) entry which is preliminary data.</text>
</comment>
<feature type="domain" description="Vacuolar sorting protein Vps3844 C-terminal" evidence="3">
    <location>
        <begin position="312"/>
        <end position="395"/>
    </location>
</feature>